<dbReference type="SUPFAM" id="SSF49401">
    <property type="entry name" value="Bacterial adhesins"/>
    <property type="match status" value="1"/>
</dbReference>
<dbReference type="InterPro" id="IPR036937">
    <property type="entry name" value="Adhesion_dom_fimbrial_sf"/>
</dbReference>
<dbReference type="PANTHER" id="PTHR33420:SF3">
    <property type="entry name" value="FIMBRIAL SUBUNIT ELFA"/>
    <property type="match status" value="1"/>
</dbReference>
<evidence type="ECO:0000313" key="6">
    <source>
        <dbReference type="EMBL" id="URF03096.1"/>
    </source>
</evidence>
<organism evidence="6 8">
    <name type="scientific">Cupriavidus campinensis</name>
    <dbReference type="NCBI Taxonomy" id="151783"/>
    <lineage>
        <taxon>Bacteria</taxon>
        <taxon>Pseudomonadati</taxon>
        <taxon>Pseudomonadota</taxon>
        <taxon>Betaproteobacteria</taxon>
        <taxon>Burkholderiales</taxon>
        <taxon>Burkholderiaceae</taxon>
        <taxon>Cupriavidus</taxon>
    </lineage>
</organism>
<dbReference type="Proteomes" id="UP000318943">
    <property type="component" value="Unassembled WGS sequence"/>
</dbReference>
<reference evidence="6" key="3">
    <citation type="submission" date="2022-05" db="EMBL/GenBank/DDBJ databases">
        <authorList>
            <person name="Kunte H.-J."/>
        </authorList>
    </citation>
    <scope>NUCLEOTIDE SEQUENCE</scope>
    <source>
        <strain evidence="6">G5</strain>
    </source>
</reference>
<protein>
    <submittedName>
        <fullName evidence="6">Fimbrial protein</fullName>
    </submittedName>
</protein>
<dbReference type="Pfam" id="PF00419">
    <property type="entry name" value="Fimbrial"/>
    <property type="match status" value="1"/>
</dbReference>
<name>A0AAE9I3A3_9BURK</name>
<keyword evidence="7" id="KW-1185">Reference proteome</keyword>
<reference evidence="5 7" key="1">
    <citation type="submission" date="2019-05" db="EMBL/GenBank/DDBJ databases">
        <title>Whole genome sequence analysis of Cupriavidus campinensis S14E4C strain.</title>
        <authorList>
            <person name="Abbaszade G."/>
            <person name="Szabo A."/>
            <person name="Toumi M."/>
            <person name="Toth E."/>
        </authorList>
    </citation>
    <scope>NUCLEOTIDE SEQUENCE [LARGE SCALE GENOMIC DNA]</scope>
    <source>
        <strain evidence="5 7">S14E4C</strain>
    </source>
</reference>
<dbReference type="InterPro" id="IPR008966">
    <property type="entry name" value="Adhesion_dom_sf"/>
</dbReference>
<dbReference type="RefSeq" id="WP_144201889.1">
    <property type="nucleotide sequence ID" value="NZ_CAJPVH010000050.1"/>
</dbReference>
<feature type="domain" description="Fimbrial-type adhesion" evidence="3">
    <location>
        <begin position="189"/>
        <end position="318"/>
    </location>
</feature>
<dbReference type="GO" id="GO:0043709">
    <property type="term" value="P:cell adhesion involved in single-species biofilm formation"/>
    <property type="evidence" value="ECO:0007669"/>
    <property type="project" value="TreeGrafter"/>
</dbReference>
<dbReference type="InterPro" id="IPR050263">
    <property type="entry name" value="Bact_Fimbrial_Adh_Pro"/>
</dbReference>
<dbReference type="AlphaFoldDB" id="A0AAE9I3A3"/>
<dbReference type="Gene3D" id="2.60.40.1090">
    <property type="entry name" value="Fimbrial-type adhesion domain"/>
    <property type="match status" value="1"/>
</dbReference>
<evidence type="ECO:0000313" key="5">
    <source>
        <dbReference type="EMBL" id="TSP10126.1"/>
    </source>
</evidence>
<evidence type="ECO:0000256" key="1">
    <source>
        <dbReference type="ARBA" id="ARBA00022729"/>
    </source>
</evidence>
<evidence type="ECO:0000259" key="4">
    <source>
        <dbReference type="Pfam" id="PF22003"/>
    </source>
</evidence>
<evidence type="ECO:0000259" key="3">
    <source>
        <dbReference type="Pfam" id="PF00419"/>
    </source>
</evidence>
<dbReference type="Pfam" id="PF22003">
    <property type="entry name" value="MrkDrd"/>
    <property type="match status" value="1"/>
</dbReference>
<dbReference type="Proteomes" id="UP001056132">
    <property type="component" value="Chromosome 1"/>
</dbReference>
<dbReference type="InterPro" id="IPR054160">
    <property type="entry name" value="MrkD_recept-bd"/>
</dbReference>
<evidence type="ECO:0000256" key="2">
    <source>
        <dbReference type="SAM" id="SignalP"/>
    </source>
</evidence>
<proteinExistence type="predicted"/>
<feature type="signal peptide" evidence="2">
    <location>
        <begin position="1"/>
        <end position="25"/>
    </location>
</feature>
<reference evidence="6" key="2">
    <citation type="journal article" date="2022" name="Microbiol. Resour. Announc.">
        <title>Genome Sequence of Cupriavidus campinensis Strain G5, a Member of a Bacterial Consortium Capable of Polyethylene Degradation.</title>
        <authorList>
            <person name="Schneider B."/>
            <person name="Pfeiffer F."/>
            <person name="Dyall-Smith M."/>
            <person name="Kunte H.J."/>
        </authorList>
    </citation>
    <scope>NUCLEOTIDE SEQUENCE</scope>
    <source>
        <strain evidence="6">G5</strain>
    </source>
</reference>
<gene>
    <name evidence="5" type="ORF">FGG12_24490</name>
    <name evidence="6" type="ORF">M5D45_11095</name>
</gene>
<feature type="domain" description="MrkD-like receptor binding" evidence="4">
    <location>
        <begin position="52"/>
        <end position="155"/>
    </location>
</feature>
<feature type="chain" id="PRO_5042074142" evidence="2">
    <location>
        <begin position="26"/>
        <end position="319"/>
    </location>
</feature>
<dbReference type="PANTHER" id="PTHR33420">
    <property type="entry name" value="FIMBRIAL SUBUNIT ELFA-RELATED"/>
    <property type="match status" value="1"/>
</dbReference>
<sequence>MKRLNFLLAGAALLASFVGMPAASAATCSLTSNGGQPLRAEVSISSITAATNGAPGTVLATRDIPLGNLDYTCGANVNAEIRTTMAVGSAQTAVTNVYSTTIPGLGYRLRWPATTWWPNALRCSATQTGSCTIAATTVKVEFVQTGPITSGTMNPTTLGIGTLLAPDTSSNQLTAVRIELMTPISIAVKSCAVTSDVYVDLGTHALSDLSTKTGSPAVKFPLKFTCPNPAAVGITFNGTAPFGYTTTGLIENDGTAQGFAVQLLDSSGFMGVKLGREISLGTINGAKTVNYNARIYRLPASTPTAGTIDTYAVFTLNIR</sequence>
<dbReference type="InterPro" id="IPR000259">
    <property type="entry name" value="Adhesion_dom_fimbrial"/>
</dbReference>
<dbReference type="GO" id="GO:0009289">
    <property type="term" value="C:pilus"/>
    <property type="evidence" value="ECO:0007669"/>
    <property type="project" value="InterPro"/>
</dbReference>
<evidence type="ECO:0000313" key="8">
    <source>
        <dbReference type="Proteomes" id="UP001056132"/>
    </source>
</evidence>
<dbReference type="EMBL" id="VCIZ01000018">
    <property type="protein sequence ID" value="TSP10126.1"/>
    <property type="molecule type" value="Genomic_DNA"/>
</dbReference>
<keyword evidence="1 2" id="KW-0732">Signal</keyword>
<dbReference type="Gene3D" id="2.60.40.3310">
    <property type="match status" value="1"/>
</dbReference>
<evidence type="ECO:0000313" key="7">
    <source>
        <dbReference type="Proteomes" id="UP000318943"/>
    </source>
</evidence>
<accession>A0AAE9I3A3</accession>
<dbReference type="EMBL" id="CP097330">
    <property type="protein sequence ID" value="URF03096.1"/>
    <property type="molecule type" value="Genomic_DNA"/>
</dbReference>
<dbReference type="KEGG" id="ccam:M5D45_11095"/>